<proteinExistence type="predicted"/>
<reference evidence="1 2" key="1">
    <citation type="submission" date="2020-09" db="EMBL/GenBank/DDBJ databases">
        <title>De no assembly of potato wild relative species, Solanum commersonii.</title>
        <authorList>
            <person name="Cho K."/>
        </authorList>
    </citation>
    <scope>NUCLEOTIDE SEQUENCE [LARGE SCALE GENOMIC DNA]</scope>
    <source>
        <strain evidence="1">LZ3.2</strain>
        <tissue evidence="1">Leaf</tissue>
    </source>
</reference>
<evidence type="ECO:0000313" key="1">
    <source>
        <dbReference type="EMBL" id="KAG5610253.1"/>
    </source>
</evidence>
<sequence length="66" mass="7461">MCSFQGWGYSTTRTCGHPLRSWLRGPWRRCESSFSGPAAPLIKDKLEGRIEKMKENGNKQTASDQS</sequence>
<protein>
    <submittedName>
        <fullName evidence="1">Uncharacterized protein</fullName>
    </submittedName>
</protein>
<name>A0A9J5ZCV2_SOLCO</name>
<gene>
    <name evidence="1" type="ORF">H5410_021534</name>
</gene>
<comment type="caution">
    <text evidence="1">The sequence shown here is derived from an EMBL/GenBank/DDBJ whole genome shotgun (WGS) entry which is preliminary data.</text>
</comment>
<accession>A0A9J5ZCV2</accession>
<organism evidence="1 2">
    <name type="scientific">Solanum commersonii</name>
    <name type="common">Commerson's wild potato</name>
    <name type="synonym">Commerson's nightshade</name>
    <dbReference type="NCBI Taxonomy" id="4109"/>
    <lineage>
        <taxon>Eukaryota</taxon>
        <taxon>Viridiplantae</taxon>
        <taxon>Streptophyta</taxon>
        <taxon>Embryophyta</taxon>
        <taxon>Tracheophyta</taxon>
        <taxon>Spermatophyta</taxon>
        <taxon>Magnoliopsida</taxon>
        <taxon>eudicotyledons</taxon>
        <taxon>Gunneridae</taxon>
        <taxon>Pentapetalae</taxon>
        <taxon>asterids</taxon>
        <taxon>lamiids</taxon>
        <taxon>Solanales</taxon>
        <taxon>Solanaceae</taxon>
        <taxon>Solanoideae</taxon>
        <taxon>Solaneae</taxon>
        <taxon>Solanum</taxon>
    </lineage>
</organism>
<evidence type="ECO:0000313" key="2">
    <source>
        <dbReference type="Proteomes" id="UP000824120"/>
    </source>
</evidence>
<dbReference type="Proteomes" id="UP000824120">
    <property type="component" value="Chromosome 4"/>
</dbReference>
<dbReference type="AlphaFoldDB" id="A0A9J5ZCV2"/>
<dbReference type="EMBL" id="JACXVP010000004">
    <property type="protein sequence ID" value="KAG5610253.1"/>
    <property type="molecule type" value="Genomic_DNA"/>
</dbReference>
<keyword evidence="2" id="KW-1185">Reference proteome</keyword>